<reference evidence="6 7" key="1">
    <citation type="submission" date="2019-07" db="EMBL/GenBank/DDBJ databases">
        <title>Rhodotorula toruloides NBRC10032 genome sequencing.</title>
        <authorList>
            <person name="Shida Y."/>
            <person name="Takaku H."/>
            <person name="Ogasawara W."/>
            <person name="Mori K."/>
        </authorList>
    </citation>
    <scope>NUCLEOTIDE SEQUENCE [LARGE SCALE GENOMIC DNA]</scope>
    <source>
        <strain evidence="6 7">NBRC10032</strain>
    </source>
</reference>
<dbReference type="OrthoDB" id="6247875at2759"/>
<feature type="region of interest" description="Disordered" evidence="4">
    <location>
        <begin position="257"/>
        <end position="369"/>
    </location>
</feature>
<gene>
    <name evidence="6" type="ORF">Rt10032_c01g0587</name>
</gene>
<dbReference type="InterPro" id="IPR036910">
    <property type="entry name" value="HMG_box_dom_sf"/>
</dbReference>
<dbReference type="AlphaFoldDB" id="A0A511K8C2"/>
<evidence type="ECO:0000256" key="4">
    <source>
        <dbReference type="SAM" id="MobiDB-lite"/>
    </source>
</evidence>
<evidence type="ECO:0000313" key="6">
    <source>
        <dbReference type="EMBL" id="GEM06570.1"/>
    </source>
</evidence>
<keyword evidence="2 3" id="KW-0539">Nucleus</keyword>
<sequence>MSYSSQHPSVLSPVDPSLHLTENGSPKSTLFLPPVGPSSFGSPTSAMAAPIPISRPVSRGTTPSLSRHNSQRHHPYSASPASFAGAPLFRSRSATSASDCSEWDSEASVATYSLYGSSVDSYCTTPATSCDTPSMQLPVPPSTSAGFEESPFVVGRQPRIGKGGRPVKSHTRKLEPGHIKRPPNAFILFRSHCCQPDASESLDPSAPEPPATAHARHLASLEINNSQHISVIVSQVWKGLSARDKSYWEDKARVAKEEHQRLHPDYKYRPQQRLRDSSGKKKRKDTRDVNEHREACNEVARQVLEIERERRRRNGSAENEDDDALEQTAPPPGPKKKKSPRATRASARSTRSKAKAKASTVPQYPSPEGIFDLELPDHRTAVDSTVFLAPFEAPSRPHTAHGYTHQTVAPVDVPPSLSPQHVSAQVLNSPEGQFSYMTQLDAFFAQTQSLPSSTPLSIDPRLASAPTSRPATALAQQSSFEPVFSNPFASPPPSSAPKKASTFVLPNPQSPSRPATAAPSASPFKQLQGYTLGGDLPPVPCTANPDVPVSPFEARFAQSERPAPLAIDALKQRRGTLRASTLNAGRGDLMLMQPVTTMYNGRRRSIGWNTGVRRLSATPMGQLGDEAPATRRAPTFASSALAGGVLSATETFETFSFPQGLVESLPTEEPDVTAEFFAQFSSAVPITGLFDAEGLPENSRPSTADSDWSDAGAERLDFDLPAQYPERRRSTLVPSKLATALSTVSPPSPSGYHVGSTDFFMPPPSALSTAPTSAVASPGPSEAPYAYTAAEHFSPDVPSGITVNADDWLSGVAANMHVTEEAASRGVALSVIQERLLQQQQQETSQLISGMTTSSEPSMDCEYVFLTMEQLQDAELMAKIHRHGFGIAFEPAPADPSFPSTSSVDAGSTEIFADSPNHPHSATF</sequence>
<dbReference type="Pfam" id="PF00505">
    <property type="entry name" value="HMG_box"/>
    <property type="match status" value="1"/>
</dbReference>
<feature type="region of interest" description="Disordered" evidence="4">
    <location>
        <begin position="1"/>
        <end position="81"/>
    </location>
</feature>
<proteinExistence type="predicted"/>
<keyword evidence="1 3" id="KW-0238">DNA-binding</keyword>
<feature type="region of interest" description="Disordered" evidence="4">
    <location>
        <begin position="155"/>
        <end position="180"/>
    </location>
</feature>
<dbReference type="SMART" id="SM00398">
    <property type="entry name" value="HMG"/>
    <property type="match status" value="1"/>
</dbReference>
<feature type="compositionally biased region" description="Polar residues" evidence="4">
    <location>
        <begin position="465"/>
        <end position="480"/>
    </location>
</feature>
<feature type="region of interest" description="Disordered" evidence="4">
    <location>
        <begin position="455"/>
        <end position="522"/>
    </location>
</feature>
<dbReference type="GO" id="GO:0000978">
    <property type="term" value="F:RNA polymerase II cis-regulatory region sequence-specific DNA binding"/>
    <property type="evidence" value="ECO:0007669"/>
    <property type="project" value="TreeGrafter"/>
</dbReference>
<dbReference type="GO" id="GO:0000981">
    <property type="term" value="F:DNA-binding transcription factor activity, RNA polymerase II-specific"/>
    <property type="evidence" value="ECO:0007669"/>
    <property type="project" value="TreeGrafter"/>
</dbReference>
<accession>A0A511K8C2</accession>
<dbReference type="Proteomes" id="UP000321518">
    <property type="component" value="Unassembled WGS sequence"/>
</dbReference>
<dbReference type="EMBL" id="BJWK01000001">
    <property type="protein sequence ID" value="GEM06570.1"/>
    <property type="molecule type" value="Genomic_DNA"/>
</dbReference>
<dbReference type="PANTHER" id="PTHR45789:SF2">
    <property type="entry name" value="FI18025P1"/>
    <property type="match status" value="1"/>
</dbReference>
<dbReference type="GO" id="GO:0005634">
    <property type="term" value="C:nucleus"/>
    <property type="evidence" value="ECO:0007669"/>
    <property type="project" value="UniProtKB-UniRule"/>
</dbReference>
<evidence type="ECO:0000313" key="7">
    <source>
        <dbReference type="Proteomes" id="UP000321518"/>
    </source>
</evidence>
<protein>
    <submittedName>
        <fullName evidence="6">Specific transcriptional repressor</fullName>
    </submittedName>
</protein>
<evidence type="ECO:0000256" key="2">
    <source>
        <dbReference type="ARBA" id="ARBA00023242"/>
    </source>
</evidence>
<feature type="region of interest" description="Disordered" evidence="4">
    <location>
        <begin position="892"/>
        <end position="924"/>
    </location>
</feature>
<evidence type="ECO:0000256" key="3">
    <source>
        <dbReference type="PROSITE-ProRule" id="PRU00267"/>
    </source>
</evidence>
<name>A0A511K8C2_RHOTO</name>
<feature type="domain" description="HMG box" evidence="5">
    <location>
        <begin position="179"/>
        <end position="267"/>
    </location>
</feature>
<dbReference type="SUPFAM" id="SSF47095">
    <property type="entry name" value="HMG-box"/>
    <property type="match status" value="1"/>
</dbReference>
<dbReference type="PANTHER" id="PTHR45789">
    <property type="entry name" value="FI18025P1"/>
    <property type="match status" value="1"/>
</dbReference>
<feature type="compositionally biased region" description="Polar residues" evidence="4">
    <location>
        <begin position="59"/>
        <end position="68"/>
    </location>
</feature>
<organism evidence="6 7">
    <name type="scientific">Rhodotorula toruloides</name>
    <name type="common">Yeast</name>
    <name type="synonym">Rhodosporidium toruloides</name>
    <dbReference type="NCBI Taxonomy" id="5286"/>
    <lineage>
        <taxon>Eukaryota</taxon>
        <taxon>Fungi</taxon>
        <taxon>Dikarya</taxon>
        <taxon>Basidiomycota</taxon>
        <taxon>Pucciniomycotina</taxon>
        <taxon>Microbotryomycetes</taxon>
        <taxon>Sporidiobolales</taxon>
        <taxon>Sporidiobolaceae</taxon>
        <taxon>Rhodotorula</taxon>
    </lineage>
</organism>
<dbReference type="PROSITE" id="PS50118">
    <property type="entry name" value="HMG_BOX_2"/>
    <property type="match status" value="1"/>
</dbReference>
<dbReference type="Gene3D" id="1.10.30.10">
    <property type="entry name" value="High mobility group box domain"/>
    <property type="match status" value="1"/>
</dbReference>
<feature type="DNA-binding region" description="HMG box" evidence="3">
    <location>
        <begin position="179"/>
        <end position="267"/>
    </location>
</feature>
<evidence type="ECO:0000256" key="1">
    <source>
        <dbReference type="ARBA" id="ARBA00023125"/>
    </source>
</evidence>
<feature type="compositionally biased region" description="Low complexity" evidence="4">
    <location>
        <begin position="510"/>
        <end position="522"/>
    </location>
</feature>
<comment type="caution">
    <text evidence="6">The sequence shown here is derived from an EMBL/GenBank/DDBJ whole genome shotgun (WGS) entry which is preliminary data.</text>
</comment>
<dbReference type="InterPro" id="IPR051356">
    <property type="entry name" value="SOX/SOX-like_TF"/>
</dbReference>
<dbReference type="CDD" id="cd01389">
    <property type="entry name" value="HMG-box_ROX1-like"/>
    <property type="match status" value="1"/>
</dbReference>
<dbReference type="InterPro" id="IPR009071">
    <property type="entry name" value="HMG_box_dom"/>
</dbReference>
<feature type="compositionally biased region" description="Basic and acidic residues" evidence="4">
    <location>
        <begin position="257"/>
        <end position="296"/>
    </location>
</feature>
<evidence type="ECO:0000259" key="5">
    <source>
        <dbReference type="PROSITE" id="PS50118"/>
    </source>
</evidence>